<comment type="caution">
    <text evidence="1">The sequence shown here is derived from an EMBL/GenBank/DDBJ whole genome shotgun (WGS) entry which is preliminary data.</text>
</comment>
<evidence type="ECO:0000313" key="3">
    <source>
        <dbReference type="Proteomes" id="UP000564964"/>
    </source>
</evidence>
<dbReference type="Proteomes" id="UP000678237">
    <property type="component" value="Unassembled WGS sequence"/>
</dbReference>
<dbReference type="EMBL" id="JAGVWE010000007">
    <property type="protein sequence ID" value="MBS3063778.1"/>
    <property type="molecule type" value="Genomic_DNA"/>
</dbReference>
<gene>
    <name evidence="1" type="ORF">HA252_00700</name>
    <name evidence="2" type="ORF">J4203_08020</name>
</gene>
<dbReference type="Proteomes" id="UP000564964">
    <property type="component" value="Unassembled WGS sequence"/>
</dbReference>
<sequence length="96" mass="11334">MKGAFKNGYDFLDALSLVGDYLEEPGELTRCLEEVGDKRKKALEREWKNAELVSKHRTILTSWSEDDRYADDRFYQKKLLECYDVNRKLRRAMGLP</sequence>
<organism evidence="1 3">
    <name type="scientific">Candidatus Iainarchaeum sp</name>
    <dbReference type="NCBI Taxonomy" id="3101447"/>
    <lineage>
        <taxon>Archaea</taxon>
        <taxon>Candidatus Iainarchaeota</taxon>
        <taxon>Candidatus Iainarchaeia</taxon>
        <taxon>Candidatus Iainarchaeales</taxon>
        <taxon>Candidatus Iainarchaeaceae</taxon>
        <taxon>Candidatus Iainarchaeum</taxon>
    </lineage>
</organism>
<dbReference type="EMBL" id="DUGH01000015">
    <property type="protein sequence ID" value="HIH15908.1"/>
    <property type="molecule type" value="Genomic_DNA"/>
</dbReference>
<protein>
    <submittedName>
        <fullName evidence="1">Uncharacterized protein</fullName>
    </submittedName>
</protein>
<reference evidence="1" key="1">
    <citation type="journal article" date="2020" name="bioRxiv">
        <title>A rank-normalized archaeal taxonomy based on genome phylogeny resolves widespread incomplete and uneven classifications.</title>
        <authorList>
            <person name="Rinke C."/>
            <person name="Chuvochina M."/>
            <person name="Mussig A.J."/>
            <person name="Chaumeil P.-A."/>
            <person name="Waite D.W."/>
            <person name="Whitman W.B."/>
            <person name="Parks D.H."/>
            <person name="Hugenholtz P."/>
        </authorList>
    </citation>
    <scope>NUCLEOTIDE SEQUENCE</scope>
    <source>
        <strain evidence="1">UBA10219</strain>
    </source>
</reference>
<evidence type="ECO:0000313" key="2">
    <source>
        <dbReference type="EMBL" id="MBS3063778.1"/>
    </source>
</evidence>
<evidence type="ECO:0000313" key="1">
    <source>
        <dbReference type="EMBL" id="HIH15908.1"/>
    </source>
</evidence>
<dbReference type="AlphaFoldDB" id="A0A7J4JDX3"/>
<reference evidence="2" key="2">
    <citation type="submission" date="2021-03" db="EMBL/GenBank/DDBJ databases">
        <authorList>
            <person name="Jaffe A."/>
        </authorList>
    </citation>
    <scope>NUCLEOTIDE SEQUENCE</scope>
    <source>
        <strain evidence="2">RIFCSPLOWO2_01_FULL_58_19</strain>
    </source>
</reference>
<proteinExistence type="predicted"/>
<name>A0A7J4JDX3_9ARCH</name>
<reference evidence="2" key="3">
    <citation type="submission" date="2021-05" db="EMBL/GenBank/DDBJ databases">
        <title>Protein family content uncovers lineage relationships and bacterial pathway maintenance mechanisms in DPANN archaea.</title>
        <authorList>
            <person name="Castelle C.J."/>
            <person name="Meheust R."/>
            <person name="Jaffe A.L."/>
            <person name="Seitz K."/>
            <person name="Gong X."/>
            <person name="Baker B.J."/>
            <person name="Banfield J.F."/>
        </authorList>
    </citation>
    <scope>NUCLEOTIDE SEQUENCE</scope>
    <source>
        <strain evidence="2">RIFCSPLOWO2_01_FULL_58_19</strain>
    </source>
</reference>
<accession>A0A7J4JDX3</accession>